<keyword evidence="2" id="KW-1185">Reference proteome</keyword>
<name>A0ACC2WGZ9_9TREE</name>
<proteinExistence type="predicted"/>
<organism evidence="1 2">
    <name type="scientific">Naganishia cerealis</name>
    <dbReference type="NCBI Taxonomy" id="610337"/>
    <lineage>
        <taxon>Eukaryota</taxon>
        <taxon>Fungi</taxon>
        <taxon>Dikarya</taxon>
        <taxon>Basidiomycota</taxon>
        <taxon>Agaricomycotina</taxon>
        <taxon>Tremellomycetes</taxon>
        <taxon>Filobasidiales</taxon>
        <taxon>Filobasidiaceae</taxon>
        <taxon>Naganishia</taxon>
    </lineage>
</organism>
<dbReference type="Proteomes" id="UP001241377">
    <property type="component" value="Unassembled WGS sequence"/>
</dbReference>
<evidence type="ECO:0000313" key="2">
    <source>
        <dbReference type="Proteomes" id="UP001241377"/>
    </source>
</evidence>
<evidence type="ECO:0000313" key="1">
    <source>
        <dbReference type="EMBL" id="KAJ9110691.1"/>
    </source>
</evidence>
<comment type="caution">
    <text evidence="1">The sequence shown here is derived from an EMBL/GenBank/DDBJ whole genome shotgun (WGS) entry which is preliminary data.</text>
</comment>
<accession>A0ACC2WGZ9</accession>
<reference evidence="1" key="1">
    <citation type="submission" date="2023-04" db="EMBL/GenBank/DDBJ databases">
        <title>Draft Genome sequencing of Naganishia species isolated from polar environments using Oxford Nanopore Technology.</title>
        <authorList>
            <person name="Leo P."/>
            <person name="Venkateswaran K."/>
        </authorList>
    </citation>
    <scope>NUCLEOTIDE SEQUENCE</scope>
    <source>
        <strain evidence="1">MNA-CCFEE 5261</strain>
    </source>
</reference>
<sequence length="1339" mass="149080">MSQQQHLPPLPPRPQPSQLAPSPQPSTVSPPPHLPPRTSFVERHTSDATPSSVEEPVVVTVGSGETSAQMVRGQGGTVTQRVHEPVAQLDHDRTQEYVAELEGNENASRPISEEGGKEDPAVRIPVEEFTIPSTPASTDPMVRLNNVTRPLFYKDLPLPSWSSTALVGFLVILAYAGASLFSLLVASAGIYYLWADGQRREARRRRDPEEDREKVKGKMTPNVAMSEESTEWLNHILKALFPVITTDLLTPFIDLLEDVMLQQVPPLVSSIRVTEPSLGEEPVRLVSIRPMSDPEWFENLSKAPSAPPRKTNSIFSTLGFHDGISHTRTASDASLNNGHSRSRSSDSQQYNDREQRVYEVQERRKRDRILRKVGGRRGQGMGAFAAQPENTGKAALKPVGTSGQMQPGEVQPEGTAVRGDENDAEEGDEGQYVNLAVDFSYDGRKNRKGWDLHFLIYMGMGVKGLGGVEVPIWATMLKITGTIHVRLLLSPDAPFVRNATISMPNIPEFDFSAKPIKEYAPDVIGLPLVKPYIAKSIREVCDNFVRPNSYTLDVDRLLLGQEAALRTQSIGVLHVRVHSAKNLKQSDTLGSSDPYCVASFAKYGKPLWSTRTIINTLSPRWEEDAYILIAAEAIESGERLRLIVFDSDRFSNDDPLGMVSEDLADLLGSTAEERSTNQEMLHREDMLQPQRRGMTAKGSLSWSYAFYPIWKLPQDSEKDDNMAKAEWDKEKHAEADIGTGRTGRTKEPGLIYQFLERFKPEPLPWENERKKRRLESIAWLTGERAREAMEATQKPTLERRSGVLLFQIHQGIDIQLERTGGTFTSALKRQRGSGVAGGPPALVDTIDSGAWEAEKLPSAYAEVILNGKLIFRTRTKQLSPQPYWNARAERFIRDFSVARMVIVVRNEKNREHDPILGLIAFDLATMFDRASQVTRTMPIVGGLGYGLLRISLLFKPLDVKLPQNISGYEVATIKLKRLVVNSGTSTLPEKPCVEICSDVDGVAFDYEETLLSKRSSQAVLHSPGPSPRPASSEMSLSSTSCDFIVERQRKRILAIEYRHSCSLVIRVYNKKGKLKKDLTYGLAVLRLADIADNSEVERTLPIYRTDDVNAAAESEYQRSEGLREGGVDPQPSLPTVTIRFALYTGISRAHRKLTRKNQKLRRVYQAWELAQDLGVYNDFSTARERGKQVISMVNGQPKNDDQSEPPPVSALTALSDDFGDESDTESSDSNQHSIRSDDSGISDVSGNNKPIRGSSPLQAGSNDEASSKSKQSSYRKWREEAKALHRYNQGIMSNQLMRTFRLTKDKVQAGLSSGKNRARGKHRPHGGDLEVEMEGISQF</sequence>
<protein>
    <submittedName>
        <fullName evidence="1">Uncharacterized protein</fullName>
    </submittedName>
</protein>
<dbReference type="EMBL" id="JASBWR010000011">
    <property type="protein sequence ID" value="KAJ9110691.1"/>
    <property type="molecule type" value="Genomic_DNA"/>
</dbReference>
<gene>
    <name evidence="1" type="ORF">QFC19_001520</name>
</gene>